<dbReference type="GeneID" id="48598179"/>
<dbReference type="PANTHER" id="PTHR37519:SF1">
    <property type="entry name" value="DIHYDROXYBIPHENYL DIOXYGENASE DOMAIN-CONTAINING PROTEIN"/>
    <property type="match status" value="1"/>
</dbReference>
<dbReference type="EMBL" id="JAPQFC010000001">
    <property type="protein sequence ID" value="MCY6522680.1"/>
    <property type="molecule type" value="Genomic_DNA"/>
</dbReference>
<accession>A0A223MEY6</accession>
<dbReference type="Pfam" id="PF06185">
    <property type="entry name" value="YecM"/>
    <property type="match status" value="1"/>
</dbReference>
<reference evidence="1" key="3">
    <citation type="submission" date="2022-12" db="EMBL/GenBank/DDBJ databases">
        <authorList>
            <person name="Kardos G."/>
            <person name="Sarkozi R."/>
            <person name="Laczko L."/>
            <person name="Marton S."/>
            <person name="Makrai L."/>
            <person name="Banyai K."/>
            <person name="Fodor L."/>
        </authorList>
    </citation>
    <scope>NUCLEOTIDE SEQUENCE</scope>
    <source>
        <strain evidence="1">84/14</strain>
    </source>
</reference>
<dbReference type="PANTHER" id="PTHR37519">
    <property type="match status" value="1"/>
</dbReference>
<dbReference type="SUPFAM" id="SSF54593">
    <property type="entry name" value="Glyoxalase/Bleomycin resistance protein/Dihydroxybiphenyl dioxygenase"/>
    <property type="match status" value="1"/>
</dbReference>
<dbReference type="EMBL" id="LR134515">
    <property type="protein sequence ID" value="VEJ15971.1"/>
    <property type="molecule type" value="Genomic_DNA"/>
</dbReference>
<dbReference type="InterPro" id="IPR010393">
    <property type="entry name" value="DUF991_YecM-like"/>
</dbReference>
<dbReference type="GO" id="GO:0005829">
    <property type="term" value="C:cytosol"/>
    <property type="evidence" value="ECO:0007669"/>
    <property type="project" value="TreeGrafter"/>
</dbReference>
<dbReference type="RefSeq" id="WP_005595649.1">
    <property type="nucleotide sequence ID" value="NZ_CBDBSU010000001.1"/>
</dbReference>
<dbReference type="Gene3D" id="3.10.180.10">
    <property type="entry name" value="2,3-Dihydroxybiphenyl 1,2-Dioxygenase, domain 1"/>
    <property type="match status" value="1"/>
</dbReference>
<name>A0A223MEY6_ACTPL</name>
<reference evidence="1" key="2">
    <citation type="journal article" date="2021" name="Vet Sci">
        <title>O-Serogroups and Pathovirotypes of Escherichia coli Isolated from Post-Weaning Piglets Showing Diarrhoea and/or Oedema in South Korea.</title>
        <authorList>
            <person name="Byun J.W."/>
            <person name="Moon B.Y."/>
            <person name="Do K.H."/>
            <person name="Lee K."/>
            <person name="Lee H.Y."/>
            <person name="Kim W.I."/>
            <person name="So B."/>
            <person name="Lee W.K."/>
        </authorList>
    </citation>
    <scope>NUCLEOTIDE SEQUENCE</scope>
    <source>
        <strain evidence="1">84/14</strain>
    </source>
</reference>
<evidence type="ECO:0000313" key="1">
    <source>
        <dbReference type="EMBL" id="MCY6522680.1"/>
    </source>
</evidence>
<dbReference type="OMA" id="SFAQADH"/>
<dbReference type="Proteomes" id="UP000275510">
    <property type="component" value="Chromosome"/>
</dbReference>
<dbReference type="AlphaFoldDB" id="A0A223MEY6"/>
<evidence type="ECO:0000313" key="2">
    <source>
        <dbReference type="EMBL" id="VEJ15971.1"/>
    </source>
</evidence>
<protein>
    <submittedName>
        <fullName evidence="2">Uncharacterized protein conserved in bacteria</fullName>
    </submittedName>
    <submittedName>
        <fullName evidence="1">VOC family protein</fullName>
    </submittedName>
</protein>
<sequence length="198" mass="22923">MIQENAKFYEKMTACFGDFSEFQQKIQQIAHLAMLDLSQFEIDHLAVRMNEWQTAERWRSILLENSELLKESEVNGRPIALIKLNQPLSFLGQSVSIIELPFPKDKVYPQQGWEHIEIVYPMKPNETIEQWVQRTLKQFHLTINANLDLKISQPKVAGERLPNPSIAISLKNKTYCNPCCLKLHPYGITEIIHSGSNF</sequence>
<reference evidence="2 3" key="1">
    <citation type="submission" date="2018-12" db="EMBL/GenBank/DDBJ databases">
        <authorList>
            <consortium name="Pathogen Informatics"/>
        </authorList>
    </citation>
    <scope>NUCLEOTIDE SEQUENCE [LARGE SCALE GENOMIC DNA]</scope>
    <source>
        <strain evidence="2 3">NCTC10976</strain>
    </source>
</reference>
<organism evidence="2 3">
    <name type="scientific">Actinobacillus pleuropneumoniae</name>
    <name type="common">Haemophilus pleuropneumoniae</name>
    <dbReference type="NCBI Taxonomy" id="715"/>
    <lineage>
        <taxon>Bacteria</taxon>
        <taxon>Pseudomonadati</taxon>
        <taxon>Pseudomonadota</taxon>
        <taxon>Gammaproteobacteria</taxon>
        <taxon>Pasteurellales</taxon>
        <taxon>Pasteurellaceae</taxon>
        <taxon>Actinobacillus</taxon>
    </lineage>
</organism>
<gene>
    <name evidence="2" type="primary">yecM</name>
    <name evidence="2" type="ORF">NCTC10976_00039</name>
    <name evidence="1" type="ORF">OYG11_00220</name>
</gene>
<dbReference type="Proteomes" id="UP001077788">
    <property type="component" value="Unassembled WGS sequence"/>
</dbReference>
<evidence type="ECO:0000313" key="3">
    <source>
        <dbReference type="Proteomes" id="UP000275510"/>
    </source>
</evidence>
<proteinExistence type="predicted"/>
<dbReference type="InterPro" id="IPR029068">
    <property type="entry name" value="Glyas_Bleomycin-R_OHBP_Dase"/>
</dbReference>
<dbReference type="NCBIfam" id="NF008680">
    <property type="entry name" value="PRK11700.1-3"/>
    <property type="match status" value="1"/>
</dbReference>